<sequence>MSTQLEAMTPFALAKMLLVVIATSWIFHAIGGVIAPANSEGFAWVGAAVASLAIVLFVVLTRASERVFIFIGAMLTTSIVVGAGVYAATYPWLWVGLVSANVPVCLHIAHRLFDDRDDFLFSLSSAFKGEGIPQTHEEGMAGLKGLLFLIACAMGIAAEYQLVVFLFLNP</sequence>
<protein>
    <submittedName>
        <fullName evidence="2">Uncharacterized protein</fullName>
    </submittedName>
</protein>
<dbReference type="KEGG" id="sva:SVA_0855"/>
<dbReference type="RefSeq" id="WP_096459235.1">
    <property type="nucleotide sequence ID" value="NZ_AP014936.1"/>
</dbReference>
<accession>A0A1B4V7T9</accession>
<feature type="transmembrane region" description="Helical" evidence="1">
    <location>
        <begin position="67"/>
        <end position="86"/>
    </location>
</feature>
<evidence type="ECO:0000313" key="3">
    <source>
        <dbReference type="Proteomes" id="UP000218899"/>
    </source>
</evidence>
<dbReference type="Proteomes" id="UP000218899">
    <property type="component" value="Chromosome"/>
</dbReference>
<gene>
    <name evidence="2" type="ORF">SVA_0855</name>
</gene>
<evidence type="ECO:0000313" key="2">
    <source>
        <dbReference type="EMBL" id="BAU47434.1"/>
    </source>
</evidence>
<proteinExistence type="predicted"/>
<keyword evidence="1" id="KW-0472">Membrane</keyword>
<keyword evidence="1" id="KW-1133">Transmembrane helix</keyword>
<organism evidence="2 3">
    <name type="scientific">Sulfurifustis variabilis</name>
    <dbReference type="NCBI Taxonomy" id="1675686"/>
    <lineage>
        <taxon>Bacteria</taxon>
        <taxon>Pseudomonadati</taxon>
        <taxon>Pseudomonadota</taxon>
        <taxon>Gammaproteobacteria</taxon>
        <taxon>Acidiferrobacterales</taxon>
        <taxon>Acidiferrobacteraceae</taxon>
        <taxon>Sulfurifustis</taxon>
    </lineage>
</organism>
<feature type="transmembrane region" description="Helical" evidence="1">
    <location>
        <begin position="41"/>
        <end position="60"/>
    </location>
</feature>
<keyword evidence="1" id="KW-0812">Transmembrane</keyword>
<feature type="transmembrane region" description="Helical" evidence="1">
    <location>
        <begin position="12"/>
        <end position="35"/>
    </location>
</feature>
<keyword evidence="3" id="KW-1185">Reference proteome</keyword>
<evidence type="ECO:0000256" key="1">
    <source>
        <dbReference type="SAM" id="Phobius"/>
    </source>
</evidence>
<dbReference type="EMBL" id="AP014936">
    <property type="protein sequence ID" value="BAU47434.1"/>
    <property type="molecule type" value="Genomic_DNA"/>
</dbReference>
<dbReference type="AlphaFoldDB" id="A0A1B4V7T9"/>
<reference evidence="2 3" key="1">
    <citation type="submission" date="2015-08" db="EMBL/GenBank/DDBJ databases">
        <title>Complete genome sequence of Sulfurifustis variabilis.</title>
        <authorList>
            <person name="Miura A."/>
            <person name="Kojima H."/>
            <person name="Fukui M."/>
        </authorList>
    </citation>
    <scope>NUCLEOTIDE SEQUENCE [LARGE SCALE GENOMIC DNA]</scope>
    <source>
        <strain evidence="3">skN76</strain>
    </source>
</reference>
<feature type="transmembrane region" description="Helical" evidence="1">
    <location>
        <begin position="146"/>
        <end position="168"/>
    </location>
</feature>
<name>A0A1B4V7T9_9GAMM</name>